<evidence type="ECO:0000313" key="2">
    <source>
        <dbReference type="Proteomes" id="UP001139319"/>
    </source>
</evidence>
<keyword evidence="2" id="KW-1185">Reference proteome</keyword>
<evidence type="ECO:0000313" key="1">
    <source>
        <dbReference type="EMBL" id="MCP8900949.1"/>
    </source>
</evidence>
<dbReference type="Proteomes" id="UP001139319">
    <property type="component" value="Unassembled WGS sequence"/>
</dbReference>
<accession>A0A9X2I032</accession>
<dbReference type="RefSeq" id="WP_253969234.1">
    <property type="nucleotide sequence ID" value="NZ_JAMFTH010000008.1"/>
</dbReference>
<gene>
    <name evidence="1" type="ORF">M6D89_16715</name>
</gene>
<reference evidence="1" key="1">
    <citation type="submission" date="2022-05" db="EMBL/GenBank/DDBJ databases">
        <authorList>
            <person name="Sun H.-N."/>
        </authorList>
    </citation>
    <scope>NUCLEOTIDE SEQUENCE</scope>
    <source>
        <strain evidence="1">HB14</strain>
    </source>
</reference>
<sequence>MNTLKARLPTPEEAAIAKKSSRELEALLSTSSEIQAMSITDTNGVLHSITLPVSSLRLLVSALEEIGEGNAVNLLPVRAELSTQEAADLLNIPRKAMIKLMDEEQIPHVLNGNTLKVRYLDLVAYQSKLQSDRLADLRELSKADQKLGLGYY</sequence>
<dbReference type="AlphaFoldDB" id="A0A9X2I032"/>
<reference evidence="1" key="2">
    <citation type="submission" date="2023-01" db="EMBL/GenBank/DDBJ databases">
        <title>Gilvimarinus xylanilyticus HB14 isolated from Caulerpa lentillifera aquaculture base in Hainan, China.</title>
        <authorList>
            <person name="Zhang Y.-J."/>
        </authorList>
    </citation>
    <scope>NUCLEOTIDE SEQUENCE</scope>
    <source>
        <strain evidence="1">HB14</strain>
    </source>
</reference>
<protein>
    <submittedName>
        <fullName evidence="1">Helix-turn-helix domain-containing protein</fullName>
    </submittedName>
</protein>
<proteinExistence type="predicted"/>
<organism evidence="1 2">
    <name type="scientific">Gilvimarinus xylanilyticus</name>
    <dbReference type="NCBI Taxonomy" id="2944139"/>
    <lineage>
        <taxon>Bacteria</taxon>
        <taxon>Pseudomonadati</taxon>
        <taxon>Pseudomonadota</taxon>
        <taxon>Gammaproteobacteria</taxon>
        <taxon>Cellvibrionales</taxon>
        <taxon>Cellvibrionaceae</taxon>
        <taxon>Gilvimarinus</taxon>
    </lineage>
</organism>
<dbReference type="EMBL" id="JAMFTH010000008">
    <property type="protein sequence ID" value="MCP8900949.1"/>
    <property type="molecule type" value="Genomic_DNA"/>
</dbReference>
<comment type="caution">
    <text evidence="1">The sequence shown here is derived from an EMBL/GenBank/DDBJ whole genome shotgun (WGS) entry which is preliminary data.</text>
</comment>
<name>A0A9X2I032_9GAMM</name>